<accession>A0A143PS33</accession>
<evidence type="ECO:0000313" key="6">
    <source>
        <dbReference type="EMBL" id="AMY10624.1"/>
    </source>
</evidence>
<dbReference type="Gene3D" id="3.40.190.290">
    <property type="match status" value="1"/>
</dbReference>
<evidence type="ECO:0000256" key="2">
    <source>
        <dbReference type="ARBA" id="ARBA00023015"/>
    </source>
</evidence>
<keyword evidence="3" id="KW-0238">DNA-binding</keyword>
<dbReference type="OrthoDB" id="9803735at2"/>
<protein>
    <submittedName>
        <fullName evidence="6">HTH-type transcriptional activator CmpR</fullName>
    </submittedName>
</protein>
<evidence type="ECO:0000256" key="3">
    <source>
        <dbReference type="ARBA" id="ARBA00023125"/>
    </source>
</evidence>
<dbReference type="Pfam" id="PF00126">
    <property type="entry name" value="HTH_1"/>
    <property type="match status" value="1"/>
</dbReference>
<dbReference type="SUPFAM" id="SSF46785">
    <property type="entry name" value="Winged helix' DNA-binding domain"/>
    <property type="match status" value="1"/>
</dbReference>
<evidence type="ECO:0000259" key="5">
    <source>
        <dbReference type="PROSITE" id="PS50931"/>
    </source>
</evidence>
<dbReference type="FunFam" id="1.10.10.10:FF:000001">
    <property type="entry name" value="LysR family transcriptional regulator"/>
    <property type="match status" value="1"/>
</dbReference>
<keyword evidence="7" id="KW-1185">Reference proteome</keyword>
<evidence type="ECO:0000313" key="7">
    <source>
        <dbReference type="Proteomes" id="UP000076079"/>
    </source>
</evidence>
<gene>
    <name evidence="6" type="primary">cmpR_2</name>
    <name evidence="6" type="ORF">LuPra_03862</name>
</gene>
<dbReference type="EMBL" id="CP015136">
    <property type="protein sequence ID" value="AMY10624.1"/>
    <property type="molecule type" value="Genomic_DNA"/>
</dbReference>
<dbReference type="RefSeq" id="WP_110172240.1">
    <property type="nucleotide sequence ID" value="NZ_CP015136.1"/>
</dbReference>
<dbReference type="KEGG" id="abac:LuPra_03862"/>
<dbReference type="PANTHER" id="PTHR30126">
    <property type="entry name" value="HTH-TYPE TRANSCRIPTIONAL REGULATOR"/>
    <property type="match status" value="1"/>
</dbReference>
<dbReference type="GO" id="GO:0000976">
    <property type="term" value="F:transcription cis-regulatory region binding"/>
    <property type="evidence" value="ECO:0007669"/>
    <property type="project" value="TreeGrafter"/>
</dbReference>
<name>A0A143PS33_LUTPR</name>
<organism evidence="6 7">
    <name type="scientific">Luteitalea pratensis</name>
    <dbReference type="NCBI Taxonomy" id="1855912"/>
    <lineage>
        <taxon>Bacteria</taxon>
        <taxon>Pseudomonadati</taxon>
        <taxon>Acidobacteriota</taxon>
        <taxon>Vicinamibacteria</taxon>
        <taxon>Vicinamibacterales</taxon>
        <taxon>Vicinamibacteraceae</taxon>
        <taxon>Luteitalea</taxon>
    </lineage>
</organism>
<dbReference type="SUPFAM" id="SSF53850">
    <property type="entry name" value="Periplasmic binding protein-like II"/>
    <property type="match status" value="1"/>
</dbReference>
<evidence type="ECO:0000256" key="4">
    <source>
        <dbReference type="ARBA" id="ARBA00023163"/>
    </source>
</evidence>
<feature type="domain" description="HTH lysR-type" evidence="5">
    <location>
        <begin position="1"/>
        <end position="58"/>
    </location>
</feature>
<dbReference type="InterPro" id="IPR005119">
    <property type="entry name" value="LysR_subst-bd"/>
</dbReference>
<dbReference type="PRINTS" id="PR00039">
    <property type="entry name" value="HTHLYSR"/>
</dbReference>
<dbReference type="GO" id="GO:0003700">
    <property type="term" value="F:DNA-binding transcription factor activity"/>
    <property type="evidence" value="ECO:0007669"/>
    <property type="project" value="InterPro"/>
</dbReference>
<dbReference type="PATRIC" id="fig|1813736.3.peg.4068"/>
<sequence>MDLRQLEIIRAIAETGSFTAAGEKLNVSQSAISRQVLLLEEELNEAVFLRIGRRIRITPAGEALLQLSHRVFLDLKDTVARITDTQASLIGPVRLAGGMTVSLYVFPVLLRDFRKHHPDAEIKITAGSTDKCIAGLRSGLADVALLTLPINDSDLVTVPALQEELLLVSSPNHPLAARAKVTPDDLRDQPFVLFETGSNTRRVVDEFFLRNQITPQIVTETENVEIIKALVRAGLGLSIISYPSVAREVASGQFFCARITGQTLIRETGWVYMRANRVPRAVQEVLACFERIKPRLRVIPPPGRDRIGPDVHA</sequence>
<dbReference type="InterPro" id="IPR036388">
    <property type="entry name" value="WH-like_DNA-bd_sf"/>
</dbReference>
<dbReference type="InterPro" id="IPR000847">
    <property type="entry name" value="LysR_HTH_N"/>
</dbReference>
<comment type="similarity">
    <text evidence="1">Belongs to the LysR transcriptional regulatory family.</text>
</comment>
<dbReference type="Pfam" id="PF03466">
    <property type="entry name" value="LysR_substrate"/>
    <property type="match status" value="1"/>
</dbReference>
<proteinExistence type="inferred from homology"/>
<evidence type="ECO:0000256" key="1">
    <source>
        <dbReference type="ARBA" id="ARBA00009437"/>
    </source>
</evidence>
<reference evidence="7" key="2">
    <citation type="submission" date="2016-04" db="EMBL/GenBank/DDBJ databases">
        <title>First Complete Genome Sequence of a Subdivision 6 Acidobacterium.</title>
        <authorList>
            <person name="Huang S."/>
            <person name="Vieira S."/>
            <person name="Bunk B."/>
            <person name="Riedel T."/>
            <person name="Sproeer C."/>
            <person name="Overmann J."/>
        </authorList>
    </citation>
    <scope>NUCLEOTIDE SEQUENCE [LARGE SCALE GENOMIC DNA]</scope>
    <source>
        <strain evidence="7">DSM 100886 HEG_-6_39</strain>
    </source>
</reference>
<dbReference type="STRING" id="1855912.LuPra_03862"/>
<reference evidence="6 7" key="1">
    <citation type="journal article" date="2016" name="Genome Announc.">
        <title>First Complete Genome Sequence of a Subdivision 6 Acidobacterium Strain.</title>
        <authorList>
            <person name="Huang S."/>
            <person name="Vieira S."/>
            <person name="Bunk B."/>
            <person name="Riedel T."/>
            <person name="Sproer C."/>
            <person name="Overmann J."/>
        </authorList>
    </citation>
    <scope>NUCLEOTIDE SEQUENCE [LARGE SCALE GENOMIC DNA]</scope>
    <source>
        <strain evidence="7">DSM 100886 HEG_-6_39</strain>
    </source>
</reference>
<keyword evidence="2" id="KW-0805">Transcription regulation</keyword>
<dbReference type="PANTHER" id="PTHR30126:SF40">
    <property type="entry name" value="HTH-TYPE TRANSCRIPTIONAL REGULATOR GLTR"/>
    <property type="match status" value="1"/>
</dbReference>
<dbReference type="Proteomes" id="UP000076079">
    <property type="component" value="Chromosome"/>
</dbReference>
<keyword evidence="4" id="KW-0804">Transcription</keyword>
<dbReference type="Gene3D" id="1.10.10.10">
    <property type="entry name" value="Winged helix-like DNA-binding domain superfamily/Winged helix DNA-binding domain"/>
    <property type="match status" value="1"/>
</dbReference>
<dbReference type="AlphaFoldDB" id="A0A143PS33"/>
<dbReference type="InterPro" id="IPR036390">
    <property type="entry name" value="WH_DNA-bd_sf"/>
</dbReference>
<dbReference type="PROSITE" id="PS50931">
    <property type="entry name" value="HTH_LYSR"/>
    <property type="match status" value="1"/>
</dbReference>
<dbReference type="CDD" id="cd05466">
    <property type="entry name" value="PBP2_LTTR_substrate"/>
    <property type="match status" value="1"/>
</dbReference>